<evidence type="ECO:0000256" key="5">
    <source>
        <dbReference type="ARBA" id="ARBA00023212"/>
    </source>
</evidence>
<keyword evidence="4" id="KW-0963">Cytoplasm</keyword>
<comment type="subcellular location">
    <subcellularLocation>
        <location evidence="1">Cytoplasm</location>
        <location evidence="1">Cytoskeleton</location>
    </subcellularLocation>
</comment>
<sequence>MAVGFFSILIFLHRYHLTVAENILNPLEVALLPNPEVHMAQADLARSWIHYGLQLFEASRNQKISKSIEDDIENEIRSNEKLPSNSEILEFSGLNVEIPTNVPDTPIHNLEQAKQLFSHLQKMIKRARLYYTLRDYPLEYVNLCLDLSELYRFLAFYEEDLDSQYAVQKRRYDALETLSNILKEVRPNCYIAVNVELIKELIEVQIELMNLNLKKFYSPSQVPKNDINDGVLKRHIKAFSVIHNKLQNVTSVLNTSTSSEQIKGLKFKEPNLEKLVDEEKVKN</sequence>
<dbReference type="GO" id="GO:0005856">
    <property type="term" value="C:cytoskeleton"/>
    <property type="evidence" value="ECO:0007669"/>
    <property type="project" value="UniProtKB-SubCell"/>
</dbReference>
<dbReference type="AlphaFoldDB" id="A0ABD1EWZ3"/>
<organism evidence="7 8">
    <name type="scientific">Hypothenemus hampei</name>
    <name type="common">Coffee berry borer</name>
    <dbReference type="NCBI Taxonomy" id="57062"/>
    <lineage>
        <taxon>Eukaryota</taxon>
        <taxon>Metazoa</taxon>
        <taxon>Ecdysozoa</taxon>
        <taxon>Arthropoda</taxon>
        <taxon>Hexapoda</taxon>
        <taxon>Insecta</taxon>
        <taxon>Pterygota</taxon>
        <taxon>Neoptera</taxon>
        <taxon>Endopterygota</taxon>
        <taxon>Coleoptera</taxon>
        <taxon>Polyphaga</taxon>
        <taxon>Cucujiformia</taxon>
        <taxon>Curculionidae</taxon>
        <taxon>Scolytinae</taxon>
        <taxon>Hypothenemus</taxon>
    </lineage>
</organism>
<dbReference type="Proteomes" id="UP001566132">
    <property type="component" value="Unassembled WGS sequence"/>
</dbReference>
<accession>A0ABD1EWZ3</accession>
<evidence type="ECO:0000256" key="3">
    <source>
        <dbReference type="ARBA" id="ARBA00016840"/>
    </source>
</evidence>
<comment type="caution">
    <text evidence="7">The sequence shown here is derived from an EMBL/GenBank/DDBJ whole genome shotgun (WGS) entry which is preliminary data.</text>
</comment>
<feature type="signal peptide" evidence="6">
    <location>
        <begin position="1"/>
        <end position="20"/>
    </location>
</feature>
<keyword evidence="5" id="KW-0206">Cytoskeleton</keyword>
<evidence type="ECO:0000256" key="1">
    <source>
        <dbReference type="ARBA" id="ARBA00004245"/>
    </source>
</evidence>
<evidence type="ECO:0000256" key="6">
    <source>
        <dbReference type="SAM" id="SignalP"/>
    </source>
</evidence>
<protein>
    <recommendedName>
        <fullName evidence="3">KIF-binding protein</fullName>
    </recommendedName>
</protein>
<dbReference type="PANTHER" id="PTHR46321:SF1">
    <property type="entry name" value="KIF-BINDING PROTEIN"/>
    <property type="match status" value="1"/>
</dbReference>
<dbReference type="EMBL" id="JBDJPC010000004">
    <property type="protein sequence ID" value="KAL1505560.1"/>
    <property type="molecule type" value="Genomic_DNA"/>
</dbReference>
<evidence type="ECO:0000313" key="7">
    <source>
        <dbReference type="EMBL" id="KAL1505560.1"/>
    </source>
</evidence>
<evidence type="ECO:0000256" key="2">
    <source>
        <dbReference type="ARBA" id="ARBA00010305"/>
    </source>
</evidence>
<feature type="chain" id="PRO_5044831829" description="KIF-binding protein" evidence="6">
    <location>
        <begin position="21"/>
        <end position="283"/>
    </location>
</feature>
<name>A0ABD1EWZ3_HYPHA</name>
<reference evidence="7 8" key="1">
    <citation type="submission" date="2024-05" db="EMBL/GenBank/DDBJ databases">
        <title>Genetic variation in Jamaican populations of the coffee berry borer (Hypothenemus hampei).</title>
        <authorList>
            <person name="Errbii M."/>
            <person name="Myrie A."/>
        </authorList>
    </citation>
    <scope>NUCLEOTIDE SEQUENCE [LARGE SCALE GENOMIC DNA]</scope>
    <source>
        <strain evidence="7">JA-Hopewell-2020-01-JO</strain>
        <tissue evidence="7">Whole body</tissue>
    </source>
</reference>
<keyword evidence="8" id="KW-1185">Reference proteome</keyword>
<evidence type="ECO:0000256" key="4">
    <source>
        <dbReference type="ARBA" id="ARBA00022490"/>
    </source>
</evidence>
<comment type="similarity">
    <text evidence="2">Belongs to the KIF-binding protein family.</text>
</comment>
<dbReference type="PANTHER" id="PTHR46321">
    <property type="entry name" value="KIF1-BINDING PROTEIN"/>
    <property type="match status" value="1"/>
</dbReference>
<dbReference type="InterPro" id="IPR022083">
    <property type="entry name" value="KBP"/>
</dbReference>
<proteinExistence type="inferred from homology"/>
<keyword evidence="6" id="KW-0732">Signal</keyword>
<gene>
    <name evidence="7" type="ORF">ABEB36_005101</name>
</gene>
<dbReference type="Pfam" id="PF12309">
    <property type="entry name" value="KBP_C"/>
    <property type="match status" value="1"/>
</dbReference>
<evidence type="ECO:0000313" key="8">
    <source>
        <dbReference type="Proteomes" id="UP001566132"/>
    </source>
</evidence>